<dbReference type="InterPro" id="IPR004143">
    <property type="entry name" value="BPL_LPL_catalytic"/>
</dbReference>
<dbReference type="PANTHER" id="PTHR43679:SF2">
    <property type="entry name" value="OCTANOYL-[GCVH]:PROTEIN N-OCTANOYLTRANSFERASE"/>
    <property type="match status" value="1"/>
</dbReference>
<dbReference type="GO" id="GO:0016874">
    <property type="term" value="F:ligase activity"/>
    <property type="evidence" value="ECO:0007669"/>
    <property type="project" value="UniProtKB-KW"/>
</dbReference>
<dbReference type="InterPro" id="IPR050664">
    <property type="entry name" value="Octanoyltrans_LipM/LipL"/>
</dbReference>
<organism evidence="2 3">
    <name type="scientific">Lacticaseibacillus suilingensis</name>
    <dbReference type="NCBI Taxonomy" id="2799577"/>
    <lineage>
        <taxon>Bacteria</taxon>
        <taxon>Bacillati</taxon>
        <taxon>Bacillota</taxon>
        <taxon>Bacilli</taxon>
        <taxon>Lactobacillales</taxon>
        <taxon>Lactobacillaceae</taxon>
        <taxon>Lacticaseibacillus</taxon>
    </lineage>
</organism>
<dbReference type="SUPFAM" id="SSF55681">
    <property type="entry name" value="Class II aaRS and biotin synthetases"/>
    <property type="match status" value="1"/>
</dbReference>
<dbReference type="EMBL" id="JBHTOA010000015">
    <property type="protein sequence ID" value="MFD1398031.1"/>
    <property type="molecule type" value="Genomic_DNA"/>
</dbReference>
<sequence>MDKVLNQAGPIGVLNQHFTADQRLLSFAHTNALLSRPAGLPAVFVHYWTLARTVILGMQDLRLPQLPAALKTLQAAGYPFFVRNSGGLGIVCDDQVLNVSLFLPPDAATIPEAYQLMADWLTTAVGAPLTVGEVPHSYCPGTFDLSLGGQKIAGLAQRRTSRGIVVMAYLAVGGDQAARGQVMADFYQAGDGQADPRHRFPQVRPATMGTLNAHLAAPLTAQGLSAKLTAALTTKPVSLTPVLATSAYQSALTAALTDMQARNQFEGE</sequence>
<dbReference type="Gene3D" id="3.30.930.10">
    <property type="entry name" value="Bira Bifunctional Protein, Domain 2"/>
    <property type="match status" value="1"/>
</dbReference>
<evidence type="ECO:0000259" key="1">
    <source>
        <dbReference type="PROSITE" id="PS51733"/>
    </source>
</evidence>
<comment type="caution">
    <text evidence="2">The sequence shown here is derived from an EMBL/GenBank/DDBJ whole genome shotgun (WGS) entry which is preliminary data.</text>
</comment>
<dbReference type="PANTHER" id="PTHR43679">
    <property type="entry name" value="OCTANOYLTRANSFERASE LIPM-RELATED"/>
    <property type="match status" value="1"/>
</dbReference>
<reference evidence="3" key="1">
    <citation type="journal article" date="2019" name="Int. J. Syst. Evol. Microbiol.">
        <title>The Global Catalogue of Microorganisms (GCM) 10K type strain sequencing project: providing services to taxonomists for standard genome sequencing and annotation.</title>
        <authorList>
            <consortium name="The Broad Institute Genomics Platform"/>
            <consortium name="The Broad Institute Genome Sequencing Center for Infectious Disease"/>
            <person name="Wu L."/>
            <person name="Ma J."/>
        </authorList>
    </citation>
    <scope>NUCLEOTIDE SEQUENCE [LARGE SCALE GENOMIC DNA]</scope>
    <source>
        <strain evidence="3">CCM 9110</strain>
    </source>
</reference>
<evidence type="ECO:0000313" key="3">
    <source>
        <dbReference type="Proteomes" id="UP001597199"/>
    </source>
</evidence>
<proteinExistence type="predicted"/>
<protein>
    <submittedName>
        <fullName evidence="2">Lipoate--protein ligase family protein</fullName>
    </submittedName>
</protein>
<gene>
    <name evidence="2" type="ORF">ACFQ41_01760</name>
</gene>
<feature type="domain" description="BPL/LPL catalytic" evidence="1">
    <location>
        <begin position="39"/>
        <end position="219"/>
    </location>
</feature>
<name>A0ABW4BC16_9LACO</name>
<dbReference type="Pfam" id="PF21948">
    <property type="entry name" value="LplA-B_cat"/>
    <property type="match status" value="1"/>
</dbReference>
<keyword evidence="2" id="KW-0436">Ligase</keyword>
<dbReference type="RefSeq" id="WP_204118587.1">
    <property type="nucleotide sequence ID" value="NZ_BOLV01000006.1"/>
</dbReference>
<accession>A0ABW4BC16</accession>
<dbReference type="PROSITE" id="PS51733">
    <property type="entry name" value="BPL_LPL_CATALYTIC"/>
    <property type="match status" value="1"/>
</dbReference>
<dbReference type="Proteomes" id="UP001597199">
    <property type="component" value="Unassembled WGS sequence"/>
</dbReference>
<evidence type="ECO:0000313" key="2">
    <source>
        <dbReference type="EMBL" id="MFD1398031.1"/>
    </source>
</evidence>
<keyword evidence="3" id="KW-1185">Reference proteome</keyword>
<dbReference type="InterPro" id="IPR045864">
    <property type="entry name" value="aa-tRNA-synth_II/BPL/LPL"/>
</dbReference>